<proteinExistence type="predicted"/>
<feature type="compositionally biased region" description="Polar residues" evidence="5">
    <location>
        <begin position="411"/>
        <end position="423"/>
    </location>
</feature>
<feature type="compositionally biased region" description="Polar residues" evidence="5">
    <location>
        <begin position="241"/>
        <end position="254"/>
    </location>
</feature>
<feature type="compositionally biased region" description="Polar residues" evidence="5">
    <location>
        <begin position="89"/>
        <end position="102"/>
    </location>
</feature>
<dbReference type="PANTHER" id="PTHR23155">
    <property type="entry name" value="DISEASE RESISTANCE PROTEIN RP"/>
    <property type="match status" value="1"/>
</dbReference>
<feature type="compositionally biased region" description="Basic and acidic residues" evidence="5">
    <location>
        <begin position="330"/>
        <end position="340"/>
    </location>
</feature>
<reference evidence="8 9" key="1">
    <citation type="submission" date="2024-11" db="EMBL/GenBank/DDBJ databases">
        <title>A near-complete genome assembly of Cinchona calisaya.</title>
        <authorList>
            <person name="Lian D.C."/>
            <person name="Zhao X.W."/>
            <person name="Wei L."/>
        </authorList>
    </citation>
    <scope>NUCLEOTIDE SEQUENCE [LARGE SCALE GENOMIC DNA]</scope>
    <source>
        <tissue evidence="8">Nenye</tissue>
    </source>
</reference>
<feature type="compositionally biased region" description="Polar residues" evidence="5">
    <location>
        <begin position="129"/>
        <end position="143"/>
    </location>
</feature>
<feature type="domain" description="Disease resistance protein winged helix" evidence="6">
    <location>
        <begin position="626"/>
        <end position="697"/>
    </location>
</feature>
<dbReference type="EMBL" id="JBJUIK010000007">
    <property type="protein sequence ID" value="KAL3522147.1"/>
    <property type="molecule type" value="Genomic_DNA"/>
</dbReference>
<keyword evidence="9" id="KW-1185">Reference proteome</keyword>
<feature type="compositionally biased region" description="Polar residues" evidence="5">
    <location>
        <begin position="71"/>
        <end position="81"/>
    </location>
</feature>
<feature type="compositionally biased region" description="Basic and acidic residues" evidence="5">
    <location>
        <begin position="401"/>
        <end position="410"/>
    </location>
</feature>
<keyword evidence="3" id="KW-0067">ATP-binding</keyword>
<dbReference type="SUPFAM" id="SSF52047">
    <property type="entry name" value="RNI-like"/>
    <property type="match status" value="1"/>
</dbReference>
<feature type="compositionally biased region" description="Polar residues" evidence="5">
    <location>
        <begin position="210"/>
        <end position="220"/>
    </location>
</feature>
<protein>
    <submittedName>
        <fullName evidence="8">Uncharacterized protein</fullName>
    </submittedName>
</protein>
<evidence type="ECO:0000313" key="8">
    <source>
        <dbReference type="EMBL" id="KAL3522147.1"/>
    </source>
</evidence>
<feature type="region of interest" description="Disordered" evidence="5">
    <location>
        <begin position="1"/>
        <end position="487"/>
    </location>
</feature>
<feature type="compositionally biased region" description="Polar residues" evidence="5">
    <location>
        <begin position="15"/>
        <end position="43"/>
    </location>
</feature>
<organism evidence="8 9">
    <name type="scientific">Cinchona calisaya</name>
    <dbReference type="NCBI Taxonomy" id="153742"/>
    <lineage>
        <taxon>Eukaryota</taxon>
        <taxon>Viridiplantae</taxon>
        <taxon>Streptophyta</taxon>
        <taxon>Embryophyta</taxon>
        <taxon>Tracheophyta</taxon>
        <taxon>Spermatophyta</taxon>
        <taxon>Magnoliopsida</taxon>
        <taxon>eudicotyledons</taxon>
        <taxon>Gunneridae</taxon>
        <taxon>Pentapetalae</taxon>
        <taxon>asterids</taxon>
        <taxon>lamiids</taxon>
        <taxon>Gentianales</taxon>
        <taxon>Rubiaceae</taxon>
        <taxon>Cinchonoideae</taxon>
        <taxon>Cinchoneae</taxon>
        <taxon>Cinchona</taxon>
    </lineage>
</organism>
<gene>
    <name evidence="8" type="ORF">ACH5RR_014981</name>
</gene>
<sequence length="1127" mass="126155">MSTVPEITQEDEKSTSPQNQQTMSTTSPEITQNEATPASSTATGIAPATETAGPPNNSTQLTNTRNKKTESSAMTTNSQEITQEDEKATSPQNQQAMSTTSPETTQKEATQASTTATAQETASPPPALDNSTQPTNTQNQKIESSAPEIKQEDTTKTTPPDSIKPTTNNQNQEKPSSVPDIKQGEKKELKAEKKEITAEEALATPRNPPENDSSAQSTTKTTDDQNKSNQTDTIPKEDSTTKAQKQETLPSAQEFTPEKASKPPTQTTTEKTDEIETTPIEDSTTTTTGPQNEIPKQDSASGATITQTEIPKKNEAPKQDSTNIAPLQTDKTDTDTDHSKIMSICNPLAGIFRSKEKKSQPKKPIVVQDGSSSTISTKDEQSKSTHPQKPVVVQDSATTSGKEEHPKSTDPQKPSVVQDSAITPTKDKQSKLTDPQKPNAVQDSATTSTKDEQSKSTEPQKPVIAQDSATTSGATTSGEPSSGIDEISKSIEADIKYIMDESNRLDKYKGQVIQQVREAEQRFEELKNVGIEKEFRDLKKEVTKLKLQIPSKHKADTEDKDPHKSQQATGVASKLKQKAIPELVMKEMPQLYKSSLFENSSELKDFEALFQGLSVELKLCLLCFSVFPEKAIIKKRLMVYWWMAEGFVPPILRDDETRQQISGGKTADEYFQKLVKMGFIEPVNKKRSLFVGCYTLHPFVRLALIMIAEKAKFFNFDEAGEPTEKSSGTFQACLMGRGLIDYQDLQKGNVNVQDLDKLHAVFNVNEQILDFKPEWFSRMKNLNVLYLGRWKVSATDHIEVEESKFLDGLSTMEHLKFFSLQGVSTIVELPESIEKLSNLIIMDLRACHSLESIPEGIRYLKNLSYLDISECYLLEHMPKGLAMLFNLRVLKGFVVGEEQDKHTCSLDDLAKLEKLIKLSIYTGLGEFPTDEDIKALENFKVLKKLTMAWGGSALHTKSKKTPESPKRDDGGQKKKETPARDNRKKQLMKLVTFRDSTATRPAQLEKLEKLDLKSFPKTATPSWLKPSRLKSLKKLYIRGGKFSDIYQYQDLYVTEKDRSSKEQWENVEILRLKYLSELEMDWRKLQELFPNLVYLEKVNCPKLSFFPSDGYGVWINKDKLKQMPMRT</sequence>
<feature type="region of interest" description="Disordered" evidence="5">
    <location>
        <begin position="549"/>
        <end position="571"/>
    </location>
</feature>
<feature type="coiled-coil region" evidence="4">
    <location>
        <begin position="509"/>
        <end position="548"/>
    </location>
</feature>
<dbReference type="InterPro" id="IPR055414">
    <property type="entry name" value="LRR_R13L4/SHOC2-like"/>
</dbReference>
<dbReference type="InterPro" id="IPR058922">
    <property type="entry name" value="WHD_DRP"/>
</dbReference>
<name>A0ABD2ZRU0_9GENT</name>
<keyword evidence="1" id="KW-0677">Repeat</keyword>
<evidence type="ECO:0000256" key="5">
    <source>
        <dbReference type="SAM" id="MobiDB-lite"/>
    </source>
</evidence>
<feature type="compositionally biased region" description="Basic and acidic residues" evidence="5">
    <location>
        <begin position="960"/>
        <end position="981"/>
    </location>
</feature>
<dbReference type="AlphaFoldDB" id="A0ABD2ZRU0"/>
<evidence type="ECO:0000313" key="9">
    <source>
        <dbReference type="Proteomes" id="UP001630127"/>
    </source>
</evidence>
<evidence type="ECO:0000259" key="6">
    <source>
        <dbReference type="Pfam" id="PF23559"/>
    </source>
</evidence>
<dbReference type="InterPro" id="IPR044974">
    <property type="entry name" value="Disease_R_plants"/>
</dbReference>
<keyword evidence="2" id="KW-0547">Nucleotide-binding</keyword>
<feature type="region of interest" description="Disordered" evidence="5">
    <location>
        <begin position="953"/>
        <end position="982"/>
    </location>
</feature>
<dbReference type="Pfam" id="PF23598">
    <property type="entry name" value="LRR_14"/>
    <property type="match status" value="1"/>
</dbReference>
<comment type="caution">
    <text evidence="8">The sequence shown here is derived from an EMBL/GenBank/DDBJ whole genome shotgun (WGS) entry which is preliminary data.</text>
</comment>
<feature type="compositionally biased region" description="Polar residues" evidence="5">
    <location>
        <begin position="298"/>
        <end position="309"/>
    </location>
</feature>
<accession>A0ABD2ZRU0</accession>
<dbReference type="Gene3D" id="3.80.10.10">
    <property type="entry name" value="Ribonuclease Inhibitor"/>
    <property type="match status" value="2"/>
</dbReference>
<evidence type="ECO:0000256" key="3">
    <source>
        <dbReference type="ARBA" id="ARBA00022840"/>
    </source>
</evidence>
<feature type="compositionally biased region" description="Basic and acidic residues" evidence="5">
    <location>
        <begin position="182"/>
        <end position="197"/>
    </location>
</feature>
<feature type="compositionally biased region" description="Low complexity" evidence="5">
    <location>
        <begin position="277"/>
        <end position="288"/>
    </location>
</feature>
<evidence type="ECO:0000256" key="4">
    <source>
        <dbReference type="SAM" id="Coils"/>
    </source>
</evidence>
<keyword evidence="4" id="KW-0175">Coiled coil</keyword>
<dbReference type="Pfam" id="PF23559">
    <property type="entry name" value="WHD_DRP"/>
    <property type="match status" value="1"/>
</dbReference>
<feature type="compositionally biased region" description="Low complexity" evidence="5">
    <location>
        <begin position="468"/>
        <end position="483"/>
    </location>
</feature>
<feature type="compositionally biased region" description="Polar residues" evidence="5">
    <location>
        <begin position="54"/>
        <end position="64"/>
    </location>
</feature>
<feature type="compositionally biased region" description="Polar residues" evidence="5">
    <location>
        <begin position="156"/>
        <end position="175"/>
    </location>
</feature>
<dbReference type="Proteomes" id="UP001630127">
    <property type="component" value="Unassembled WGS sequence"/>
</dbReference>
<feature type="compositionally biased region" description="Basic and acidic residues" evidence="5">
    <location>
        <begin position="553"/>
        <end position="564"/>
    </location>
</feature>
<feature type="compositionally biased region" description="Polar residues" evidence="5">
    <location>
        <begin position="439"/>
        <end position="448"/>
    </location>
</feature>
<evidence type="ECO:0000256" key="2">
    <source>
        <dbReference type="ARBA" id="ARBA00022741"/>
    </source>
</evidence>
<dbReference type="PANTHER" id="PTHR23155:SF1076">
    <property type="entry name" value="LEUCINE-RICH REPEAT (LRR) FAMILY PROTEIN-RELATED"/>
    <property type="match status" value="1"/>
</dbReference>
<evidence type="ECO:0000256" key="1">
    <source>
        <dbReference type="ARBA" id="ARBA00022737"/>
    </source>
</evidence>
<evidence type="ECO:0000259" key="7">
    <source>
        <dbReference type="Pfam" id="PF23598"/>
    </source>
</evidence>
<dbReference type="InterPro" id="IPR032675">
    <property type="entry name" value="LRR_dom_sf"/>
</dbReference>
<feature type="domain" description="Disease resistance R13L4/SHOC-2-like LRR" evidence="7">
    <location>
        <begin position="777"/>
        <end position="955"/>
    </location>
</feature>
<feature type="compositionally biased region" description="Low complexity" evidence="5">
    <location>
        <begin position="103"/>
        <end position="122"/>
    </location>
</feature>